<feature type="compositionally biased region" description="Polar residues" evidence="1">
    <location>
        <begin position="97"/>
        <end position="106"/>
    </location>
</feature>
<accession>A0A4Y2RB80</accession>
<evidence type="ECO:0008006" key="4">
    <source>
        <dbReference type="Google" id="ProtNLM"/>
    </source>
</evidence>
<evidence type="ECO:0000256" key="1">
    <source>
        <dbReference type="SAM" id="MobiDB-lite"/>
    </source>
</evidence>
<feature type="region of interest" description="Disordered" evidence="1">
    <location>
        <begin position="95"/>
        <end position="123"/>
    </location>
</feature>
<feature type="region of interest" description="Disordered" evidence="1">
    <location>
        <begin position="51"/>
        <end position="78"/>
    </location>
</feature>
<sequence length="381" mass="43175">MTSSNQAPDRVQRRRLGEKGEGTKHLLTSKSIQSIGDRDSGVAKLMKIEEDRMSLQRQREPGRPGHLGGVDKKLTDKEERARLRDVREENRRIKYVSASTSSTSYGPLQEDSSSYSSKNMDSEDFPTLIESSEPGTSKSVMRKDFITPKLVVALDRCQLSMRDSMFILEAAIDALGYNFDEFPISKSSIQRIRTEKRKERAENIKIYFQNKVHDVVTLHSDGKLLPGLSARKSKEERLPIVTSYGLKEQLIAVPRLDNSTGKEQAQAFWKAILDWNFEDKVQILSCDTTASNTGRFNGACALLEQTFYREMLFFACRHHELVLKAVAAFRTGVRGARLVSRESRWPQNLFDVHRSAKPTVNLRHWVGRGGPQSSFTPVASY</sequence>
<comment type="caution">
    <text evidence="2">The sequence shown here is derived from an EMBL/GenBank/DDBJ whole genome shotgun (WGS) entry which is preliminary data.</text>
</comment>
<keyword evidence="3" id="KW-1185">Reference proteome</keyword>
<reference evidence="2 3" key="1">
    <citation type="journal article" date="2019" name="Sci. Rep.">
        <title>Orb-weaving spider Araneus ventricosus genome elucidates the spidroin gene catalogue.</title>
        <authorList>
            <person name="Kono N."/>
            <person name="Nakamura H."/>
            <person name="Ohtoshi R."/>
            <person name="Moran D.A.P."/>
            <person name="Shinohara A."/>
            <person name="Yoshida Y."/>
            <person name="Fujiwara M."/>
            <person name="Mori M."/>
            <person name="Tomita M."/>
            <person name="Arakawa K."/>
        </authorList>
    </citation>
    <scope>NUCLEOTIDE SEQUENCE [LARGE SCALE GENOMIC DNA]</scope>
</reference>
<feature type="region of interest" description="Disordered" evidence="1">
    <location>
        <begin position="1"/>
        <end position="26"/>
    </location>
</feature>
<evidence type="ECO:0000313" key="2">
    <source>
        <dbReference type="EMBL" id="GBN72055.1"/>
    </source>
</evidence>
<evidence type="ECO:0000313" key="3">
    <source>
        <dbReference type="Proteomes" id="UP000499080"/>
    </source>
</evidence>
<protein>
    <recommendedName>
        <fullName evidence="4">DUF659 domain-containing protein</fullName>
    </recommendedName>
</protein>
<feature type="compositionally biased region" description="Basic and acidic residues" evidence="1">
    <location>
        <begin position="15"/>
        <end position="24"/>
    </location>
</feature>
<dbReference type="AlphaFoldDB" id="A0A4Y2RB80"/>
<dbReference type="OrthoDB" id="7993676at2759"/>
<name>A0A4Y2RB80_ARAVE</name>
<dbReference type="EMBL" id="BGPR01016161">
    <property type="protein sequence ID" value="GBN72055.1"/>
    <property type="molecule type" value="Genomic_DNA"/>
</dbReference>
<proteinExistence type="predicted"/>
<organism evidence="2 3">
    <name type="scientific">Araneus ventricosus</name>
    <name type="common">Orbweaver spider</name>
    <name type="synonym">Epeira ventricosa</name>
    <dbReference type="NCBI Taxonomy" id="182803"/>
    <lineage>
        <taxon>Eukaryota</taxon>
        <taxon>Metazoa</taxon>
        <taxon>Ecdysozoa</taxon>
        <taxon>Arthropoda</taxon>
        <taxon>Chelicerata</taxon>
        <taxon>Arachnida</taxon>
        <taxon>Araneae</taxon>
        <taxon>Araneomorphae</taxon>
        <taxon>Entelegynae</taxon>
        <taxon>Araneoidea</taxon>
        <taxon>Araneidae</taxon>
        <taxon>Araneus</taxon>
    </lineage>
</organism>
<gene>
    <name evidence="2" type="ORF">AVEN_19612_1</name>
</gene>
<dbReference type="Proteomes" id="UP000499080">
    <property type="component" value="Unassembled WGS sequence"/>
</dbReference>